<dbReference type="SUPFAM" id="SSF55874">
    <property type="entry name" value="ATPase domain of HSP90 chaperone/DNA topoisomerase II/histidine kinase"/>
    <property type="match status" value="1"/>
</dbReference>
<keyword evidence="5" id="KW-0808">Transferase</keyword>
<feature type="domain" description="Histidine kinase" evidence="4">
    <location>
        <begin position="290"/>
        <end position="465"/>
    </location>
</feature>
<dbReference type="Gene3D" id="2.60.120.10">
    <property type="entry name" value="Jelly Rolls"/>
    <property type="match status" value="1"/>
</dbReference>
<dbReference type="GO" id="GO:0004673">
    <property type="term" value="F:protein histidine kinase activity"/>
    <property type="evidence" value="ECO:0007669"/>
    <property type="project" value="UniProtKB-EC"/>
</dbReference>
<evidence type="ECO:0000256" key="2">
    <source>
        <dbReference type="ARBA" id="ARBA00012438"/>
    </source>
</evidence>
<accession>A0A173MFM7</accession>
<protein>
    <recommendedName>
        <fullName evidence="2">histidine kinase</fullName>
        <ecNumber evidence="2">2.7.13.3</ecNumber>
    </recommendedName>
</protein>
<keyword evidence="5" id="KW-0418">Kinase</keyword>
<evidence type="ECO:0000313" key="6">
    <source>
        <dbReference type="Proteomes" id="UP000186917"/>
    </source>
</evidence>
<dbReference type="InterPro" id="IPR036890">
    <property type="entry name" value="HATPase_C_sf"/>
</dbReference>
<reference evidence="6" key="1">
    <citation type="submission" date="2017-01" db="EMBL/GenBank/DDBJ databases">
        <authorList>
            <person name="Varghese N."/>
            <person name="Submissions S."/>
        </authorList>
    </citation>
    <scope>NUCLEOTIDE SEQUENCE [LARGE SCALE GENOMIC DNA]</scope>
    <source>
        <strain evidence="6">DSM 21054</strain>
    </source>
</reference>
<dbReference type="RefSeq" id="WP_076380540.1">
    <property type="nucleotide sequence ID" value="NZ_AP017422.1"/>
</dbReference>
<dbReference type="Proteomes" id="UP000186917">
    <property type="component" value="Unassembled WGS sequence"/>
</dbReference>
<keyword evidence="6" id="KW-1185">Reference proteome</keyword>
<dbReference type="InterPro" id="IPR003594">
    <property type="entry name" value="HATPase_dom"/>
</dbReference>
<dbReference type="Gene3D" id="1.10.287.130">
    <property type="match status" value="1"/>
</dbReference>
<evidence type="ECO:0000259" key="3">
    <source>
        <dbReference type="PROSITE" id="PS50042"/>
    </source>
</evidence>
<evidence type="ECO:0000259" key="4">
    <source>
        <dbReference type="PROSITE" id="PS50109"/>
    </source>
</evidence>
<dbReference type="KEGG" id="fln:FLA_2305"/>
<dbReference type="Gene3D" id="3.30.565.10">
    <property type="entry name" value="Histidine kinase-like ATPase, C-terminal domain"/>
    <property type="match status" value="1"/>
</dbReference>
<dbReference type="PANTHER" id="PTHR43065">
    <property type="entry name" value="SENSOR HISTIDINE KINASE"/>
    <property type="match status" value="1"/>
</dbReference>
<dbReference type="EMBL" id="FTOR01000006">
    <property type="protein sequence ID" value="SIT25677.1"/>
    <property type="molecule type" value="Genomic_DNA"/>
</dbReference>
<dbReference type="EC" id="2.7.13.3" evidence="2"/>
<sequence length="465" mass="51225">MSTVTVQWLQSIEALQDVPAVQLQWLIDNSDILELAAGDFLVKQGVAHKGTNIILEGRVRLYNQQVNQVTELAILEANTISGYLPYSRGKIANLNGLAITPVRYLCFPVGNIQELSRHFELTEALVHVMTSRVRDFTSFLRQNEKMVALGKLSAGLAHELNNPAAAVVRGASSLKKHLQLLPSGFEEIASMCMQPAEVALVKEKLLAILQQTPSAPLSLLQKSSREDELTDWLDAHNIHNSMALAECFADFDFTVQSLDALASDIPEHYRSAIFNWLHKNLVTEKLVADIEEASRRIAQLVGSVKTFTHMDQGTARQFTNLHEGIDNTLVILGYKLRQGNVQLIKNFDAQLPLIPVVVSEVNQVWTNLIDNALDAMEANGKGVLEITTGLEEGYAKVTITDNGPGIPADVMDRLFEPFFTTKDIGKGTGLGLDIVNNIVKQHKGLVKVTSVPQHTTFTVLLPVII</sequence>
<dbReference type="PROSITE" id="PS50109">
    <property type="entry name" value="HIS_KIN"/>
    <property type="match status" value="1"/>
</dbReference>
<dbReference type="PANTHER" id="PTHR43065:SF48">
    <property type="entry name" value="HISTIDINE KINASE"/>
    <property type="match status" value="1"/>
</dbReference>
<dbReference type="OrthoDB" id="9806995at2"/>
<dbReference type="InterPro" id="IPR004358">
    <property type="entry name" value="Sig_transdc_His_kin-like_C"/>
</dbReference>
<dbReference type="PRINTS" id="PR00344">
    <property type="entry name" value="BCTRLSENSOR"/>
</dbReference>
<proteinExistence type="predicted"/>
<comment type="catalytic activity">
    <reaction evidence="1">
        <text>ATP + protein L-histidine = ADP + protein N-phospho-L-histidine.</text>
        <dbReference type="EC" id="2.7.13.3"/>
    </reaction>
</comment>
<feature type="domain" description="Cyclic nucleotide-binding" evidence="3">
    <location>
        <begin position="14"/>
        <end position="84"/>
    </location>
</feature>
<name>A0A173MFM7_9BACT</name>
<evidence type="ECO:0000313" key="5">
    <source>
        <dbReference type="EMBL" id="SIT25677.1"/>
    </source>
</evidence>
<dbReference type="STRING" id="477680.SAMN05421788_106355"/>
<dbReference type="InterPro" id="IPR014710">
    <property type="entry name" value="RmlC-like_jellyroll"/>
</dbReference>
<dbReference type="InterPro" id="IPR000595">
    <property type="entry name" value="cNMP-bd_dom"/>
</dbReference>
<evidence type="ECO:0000256" key="1">
    <source>
        <dbReference type="ARBA" id="ARBA00000085"/>
    </source>
</evidence>
<organism evidence="5 6">
    <name type="scientific">Filimonas lacunae</name>
    <dbReference type="NCBI Taxonomy" id="477680"/>
    <lineage>
        <taxon>Bacteria</taxon>
        <taxon>Pseudomonadati</taxon>
        <taxon>Bacteroidota</taxon>
        <taxon>Chitinophagia</taxon>
        <taxon>Chitinophagales</taxon>
        <taxon>Chitinophagaceae</taxon>
        <taxon>Filimonas</taxon>
    </lineage>
</organism>
<dbReference type="SUPFAM" id="SSF51206">
    <property type="entry name" value="cAMP-binding domain-like"/>
    <property type="match status" value="1"/>
</dbReference>
<dbReference type="Pfam" id="PF02518">
    <property type="entry name" value="HATPase_c"/>
    <property type="match status" value="1"/>
</dbReference>
<gene>
    <name evidence="5" type="ORF">SAMN05421788_106355</name>
</gene>
<dbReference type="SMART" id="SM00387">
    <property type="entry name" value="HATPase_c"/>
    <property type="match status" value="1"/>
</dbReference>
<dbReference type="InterPro" id="IPR005467">
    <property type="entry name" value="His_kinase_dom"/>
</dbReference>
<dbReference type="AlphaFoldDB" id="A0A173MFM7"/>
<dbReference type="PROSITE" id="PS50042">
    <property type="entry name" value="CNMP_BINDING_3"/>
    <property type="match status" value="1"/>
</dbReference>
<dbReference type="InterPro" id="IPR018490">
    <property type="entry name" value="cNMP-bd_dom_sf"/>
</dbReference>